<accession>A0ABW6CJ83</accession>
<name>A0ABW6CJ83_9CAUL</name>
<reference evidence="2 3" key="1">
    <citation type="submission" date="2022-09" db="EMBL/GenBank/DDBJ databases">
        <title>New species of Phenylobacterium.</title>
        <authorList>
            <person name="Mieszkin S."/>
        </authorList>
    </citation>
    <scope>NUCLEOTIDE SEQUENCE [LARGE SCALE GENOMIC DNA]</scope>
    <source>
        <strain evidence="2 3">HK31-G</strain>
    </source>
</reference>
<dbReference type="Proteomes" id="UP001598130">
    <property type="component" value="Unassembled WGS sequence"/>
</dbReference>
<evidence type="ECO:0000256" key="1">
    <source>
        <dbReference type="SAM" id="MobiDB-lite"/>
    </source>
</evidence>
<sequence>MSDVTVIERATPLAQAPAAMFGSRSTAPAFAGINSGAVSIEQERAIAEVQGKILIAQRCPRDLNVAYADAMESAKMVAMAGVAFYKVPRGNGNVTGPSIRAAEEMARVIGNISYGHRELSRDDVKSEVEVFAWDMQKNTQRTRQITVMHLLDTKQGPRPLRDQKEIDDLIANKASKAMRGLIMSLVPVWLKEAFLDQCKQTLAGGVDKPMAQRIRDMTQAFAPYGVTPQHLESYLSHALDQTTIDELADMSGIYNALKEGAKPSEYFGADAQAEKEEPAALTAIADAAKGAAETAKKPATPKAADKPKEAPQEKAQEKAAEPAKAADAPEAAKPAEAAQAAAEPAAAAAPESESPEPAAESTPVPAPAAEEVAEPTKEQAQPASAPAPAPAAAPAAAGLPKEAVF</sequence>
<comment type="caution">
    <text evidence="2">The sequence shown here is derived from an EMBL/GenBank/DDBJ whole genome shotgun (WGS) entry which is preliminary data.</text>
</comment>
<proteinExistence type="predicted"/>
<gene>
    <name evidence="2" type="ORF">OCL97_03985</name>
</gene>
<evidence type="ECO:0000313" key="2">
    <source>
        <dbReference type="EMBL" id="MFD3263125.1"/>
    </source>
</evidence>
<organism evidence="2 3">
    <name type="scientific">Phenylobacterium ferrooxidans</name>
    <dbReference type="NCBI Taxonomy" id="2982689"/>
    <lineage>
        <taxon>Bacteria</taxon>
        <taxon>Pseudomonadati</taxon>
        <taxon>Pseudomonadota</taxon>
        <taxon>Alphaproteobacteria</taxon>
        <taxon>Caulobacterales</taxon>
        <taxon>Caulobacteraceae</taxon>
        <taxon>Phenylobacterium</taxon>
    </lineage>
</organism>
<evidence type="ECO:0000313" key="3">
    <source>
        <dbReference type="Proteomes" id="UP001598130"/>
    </source>
</evidence>
<feature type="compositionally biased region" description="Low complexity" evidence="1">
    <location>
        <begin position="292"/>
        <end position="302"/>
    </location>
</feature>
<feature type="compositionally biased region" description="Basic and acidic residues" evidence="1">
    <location>
        <begin position="303"/>
        <end position="321"/>
    </location>
</feature>
<dbReference type="EMBL" id="JAOTJD010000005">
    <property type="protein sequence ID" value="MFD3263125.1"/>
    <property type="molecule type" value="Genomic_DNA"/>
</dbReference>
<keyword evidence="3" id="KW-1185">Reference proteome</keyword>
<dbReference type="RefSeq" id="WP_377367801.1">
    <property type="nucleotide sequence ID" value="NZ_JAOTJD010000005.1"/>
</dbReference>
<feature type="region of interest" description="Disordered" evidence="1">
    <location>
        <begin position="292"/>
        <end position="405"/>
    </location>
</feature>
<protein>
    <submittedName>
        <fullName evidence="2">Uncharacterized protein</fullName>
    </submittedName>
</protein>
<feature type="compositionally biased region" description="Low complexity" evidence="1">
    <location>
        <begin position="322"/>
        <end position="370"/>
    </location>
</feature>